<feature type="repeat" description="RCC1" evidence="2">
    <location>
        <begin position="1"/>
        <end position="54"/>
    </location>
</feature>
<accession>A0A8H3IU65</accession>
<evidence type="ECO:0000256" key="1">
    <source>
        <dbReference type="ARBA" id="ARBA00022737"/>
    </source>
</evidence>
<feature type="domain" description="RCC1-like" evidence="3">
    <location>
        <begin position="3"/>
        <end position="347"/>
    </location>
</feature>
<proteinExistence type="predicted"/>
<dbReference type="Pfam" id="PF25390">
    <property type="entry name" value="WD40_RLD"/>
    <property type="match status" value="1"/>
</dbReference>
<keyword evidence="1" id="KW-0677">Repeat</keyword>
<dbReference type="EMBL" id="CAJPDR010000327">
    <property type="protein sequence ID" value="CAF9932363.1"/>
    <property type="molecule type" value="Genomic_DNA"/>
</dbReference>
<dbReference type="PRINTS" id="PR00633">
    <property type="entry name" value="RCCNDNSATION"/>
</dbReference>
<protein>
    <recommendedName>
        <fullName evidence="3">RCC1-like domain-containing protein</fullName>
    </recommendedName>
</protein>
<dbReference type="PROSITE" id="PS50012">
    <property type="entry name" value="RCC1_3"/>
    <property type="match status" value="4"/>
</dbReference>
<dbReference type="OrthoDB" id="5370059at2759"/>
<evidence type="ECO:0000313" key="5">
    <source>
        <dbReference type="Proteomes" id="UP000664203"/>
    </source>
</evidence>
<evidence type="ECO:0000313" key="4">
    <source>
        <dbReference type="EMBL" id="CAF9932363.1"/>
    </source>
</evidence>
<dbReference type="AlphaFoldDB" id="A0A8H3IU65"/>
<feature type="repeat" description="RCC1" evidence="2">
    <location>
        <begin position="295"/>
        <end position="352"/>
    </location>
</feature>
<evidence type="ECO:0000256" key="2">
    <source>
        <dbReference type="PROSITE-ProRule" id="PRU00235"/>
    </source>
</evidence>
<dbReference type="SUPFAM" id="SSF50985">
    <property type="entry name" value="RCC1/BLIP-II"/>
    <property type="match status" value="1"/>
</dbReference>
<dbReference type="InterPro" id="IPR051210">
    <property type="entry name" value="Ub_ligase/GEF_domain"/>
</dbReference>
<dbReference type="Proteomes" id="UP000664203">
    <property type="component" value="Unassembled WGS sequence"/>
</dbReference>
<dbReference type="InterPro" id="IPR000408">
    <property type="entry name" value="Reg_chr_condens"/>
</dbReference>
<name>A0A8H3IU65_9LECA</name>
<dbReference type="PANTHER" id="PTHR22870">
    <property type="entry name" value="REGULATOR OF CHROMOSOME CONDENSATION"/>
    <property type="match status" value="1"/>
</dbReference>
<organism evidence="4 5">
    <name type="scientific">Alectoria fallacina</name>
    <dbReference type="NCBI Taxonomy" id="1903189"/>
    <lineage>
        <taxon>Eukaryota</taxon>
        <taxon>Fungi</taxon>
        <taxon>Dikarya</taxon>
        <taxon>Ascomycota</taxon>
        <taxon>Pezizomycotina</taxon>
        <taxon>Lecanoromycetes</taxon>
        <taxon>OSLEUM clade</taxon>
        <taxon>Lecanoromycetidae</taxon>
        <taxon>Lecanorales</taxon>
        <taxon>Lecanorineae</taxon>
        <taxon>Parmeliaceae</taxon>
        <taxon>Alectoria</taxon>
    </lineage>
</organism>
<evidence type="ECO:0000259" key="3">
    <source>
        <dbReference type="Pfam" id="PF25390"/>
    </source>
</evidence>
<dbReference type="PROSITE" id="PS00626">
    <property type="entry name" value="RCC1_2"/>
    <property type="match status" value="1"/>
</dbReference>
<dbReference type="InterPro" id="IPR058923">
    <property type="entry name" value="RCC1-like_dom"/>
</dbReference>
<keyword evidence="5" id="KW-1185">Reference proteome</keyword>
<dbReference type="PANTHER" id="PTHR22870:SF466">
    <property type="entry name" value="ANKYRIN REPEAT-CONTAINING PROTEIN"/>
    <property type="match status" value="1"/>
</dbReference>
<reference evidence="4" key="1">
    <citation type="submission" date="2021-03" db="EMBL/GenBank/DDBJ databases">
        <authorList>
            <person name="Tagirdzhanova G."/>
        </authorList>
    </citation>
    <scope>NUCLEOTIDE SEQUENCE</scope>
</reference>
<gene>
    <name evidence="4" type="ORF">ALECFALPRED_005275</name>
</gene>
<dbReference type="InterPro" id="IPR009091">
    <property type="entry name" value="RCC1/BLIP-II"/>
</dbReference>
<sequence length="355" mass="38420">MVLYAFGSNGSGQLGIGNTVDQSTPQRCWLNSELPGSPLTVVAGGNHTLILYDEGTVYSAGLPWDGRLQSGWSMSSMPIYEKTYMSALGNKVKLCSAFWDGSIFVNSEDEVYTTGFRPKGEHRTDGISASVGLQMLPNFPPILQWSKVVDVACGVDHAVVVLADGTVYGWGNGRKGQLSHPEEIVWTPRRFADVGFKIVRAVCGREFTYLVGEPSSGQHKILGSTKWDVQSQAPTSVPNWKDIGASWGSIFVLEESGKIRSWGRNDHGQLAPHGLPHIEMIAVGSEHVIALTKEGKVISWGWGEHGNCGSGTDQNGDVKGKWNEIPNYNLNKSMKVAGVGAGCATSFFWANDLET</sequence>
<feature type="repeat" description="RCC1" evidence="2">
    <location>
        <begin position="165"/>
        <end position="214"/>
    </location>
</feature>
<dbReference type="Gene3D" id="2.130.10.30">
    <property type="entry name" value="Regulator of chromosome condensation 1/beta-lactamase-inhibitor protein II"/>
    <property type="match status" value="2"/>
</dbReference>
<comment type="caution">
    <text evidence="4">The sequence shown here is derived from an EMBL/GenBank/DDBJ whole genome shotgun (WGS) entry which is preliminary data.</text>
</comment>
<feature type="repeat" description="RCC1" evidence="2">
    <location>
        <begin position="257"/>
        <end position="294"/>
    </location>
</feature>